<comment type="caution">
    <text evidence="2">The sequence shown here is derived from an EMBL/GenBank/DDBJ whole genome shotgun (WGS) entry which is preliminary data.</text>
</comment>
<feature type="compositionally biased region" description="Polar residues" evidence="1">
    <location>
        <begin position="42"/>
        <end position="57"/>
    </location>
</feature>
<accession>A0A9Q0IFB9</accession>
<reference evidence="2" key="1">
    <citation type="submission" date="2022-07" db="EMBL/GenBank/DDBJ databases">
        <title>Chromosome-level genome of Muraenolepis orangiensis.</title>
        <authorList>
            <person name="Kim J."/>
        </authorList>
    </citation>
    <scope>NUCLEOTIDE SEQUENCE</scope>
    <source>
        <strain evidence="2">KU_S4_2022</strain>
        <tissue evidence="2">Muscle</tissue>
    </source>
</reference>
<dbReference type="OrthoDB" id="8905460at2759"/>
<dbReference type="EMBL" id="JANIIK010000110">
    <property type="protein sequence ID" value="KAJ3596095.1"/>
    <property type="molecule type" value="Genomic_DNA"/>
</dbReference>
<dbReference type="Proteomes" id="UP001148018">
    <property type="component" value="Unassembled WGS sequence"/>
</dbReference>
<proteinExistence type="predicted"/>
<gene>
    <name evidence="2" type="ORF">NHX12_002504</name>
</gene>
<evidence type="ECO:0000256" key="1">
    <source>
        <dbReference type="SAM" id="MobiDB-lite"/>
    </source>
</evidence>
<dbReference type="AlphaFoldDB" id="A0A9Q0IFB9"/>
<feature type="region of interest" description="Disordered" evidence="1">
    <location>
        <begin position="29"/>
        <end position="65"/>
    </location>
</feature>
<sequence>MEGHGYDRFGDGERDKYQIDYRRIVGDTEPAPARLSVRDTDQQGTHTYGPYTHTSPHSHGHETAAQRYSATRIQAGYEPESMANYLISGGTGYVPEDGLTAQQLDFLIL</sequence>
<evidence type="ECO:0000313" key="2">
    <source>
        <dbReference type="EMBL" id="KAJ3596095.1"/>
    </source>
</evidence>
<protein>
    <submittedName>
        <fullName evidence="2">Uncharacterized protein</fullName>
    </submittedName>
</protein>
<feature type="non-terminal residue" evidence="2">
    <location>
        <position position="109"/>
    </location>
</feature>
<organism evidence="2 3">
    <name type="scientific">Muraenolepis orangiensis</name>
    <name type="common">Patagonian moray cod</name>
    <dbReference type="NCBI Taxonomy" id="630683"/>
    <lineage>
        <taxon>Eukaryota</taxon>
        <taxon>Metazoa</taxon>
        <taxon>Chordata</taxon>
        <taxon>Craniata</taxon>
        <taxon>Vertebrata</taxon>
        <taxon>Euteleostomi</taxon>
        <taxon>Actinopterygii</taxon>
        <taxon>Neopterygii</taxon>
        <taxon>Teleostei</taxon>
        <taxon>Neoteleostei</taxon>
        <taxon>Acanthomorphata</taxon>
        <taxon>Zeiogadaria</taxon>
        <taxon>Gadariae</taxon>
        <taxon>Gadiformes</taxon>
        <taxon>Muraenolepidoidei</taxon>
        <taxon>Muraenolepididae</taxon>
        <taxon>Muraenolepis</taxon>
    </lineage>
</organism>
<name>A0A9Q0IFB9_9TELE</name>
<evidence type="ECO:0000313" key="3">
    <source>
        <dbReference type="Proteomes" id="UP001148018"/>
    </source>
</evidence>
<keyword evidence="3" id="KW-1185">Reference proteome</keyword>